<reference evidence="3" key="2">
    <citation type="journal article" date="2017" name="J. Anim. Genet.">
        <title>Multiple reference genome sequences of hot pepper reveal the massive evolution of plant disease resistance genes by retroduplication.</title>
        <authorList>
            <person name="Kim S."/>
            <person name="Park J."/>
            <person name="Yeom S.-I."/>
            <person name="Kim Y.-M."/>
            <person name="Seo E."/>
            <person name="Kim K.-T."/>
            <person name="Kim M.-S."/>
            <person name="Lee J.M."/>
            <person name="Cheong K."/>
            <person name="Shin H.-S."/>
            <person name="Kim S.-B."/>
            <person name="Han K."/>
            <person name="Lee J."/>
            <person name="Park M."/>
            <person name="Lee H.-A."/>
            <person name="Lee H.-Y."/>
            <person name="Lee Y."/>
            <person name="Oh S."/>
            <person name="Lee J.H."/>
            <person name="Choi E."/>
            <person name="Choi E."/>
            <person name="Lee S.E."/>
            <person name="Jeon J."/>
            <person name="Kim H."/>
            <person name="Choi G."/>
            <person name="Song H."/>
            <person name="Lee J."/>
            <person name="Lee S.-C."/>
            <person name="Kwon J.-K."/>
            <person name="Lee H.-Y."/>
            <person name="Koo N."/>
            <person name="Hong Y."/>
            <person name="Kim R.W."/>
            <person name="Kang W.-H."/>
            <person name="Huh J.H."/>
            <person name="Kang B.-C."/>
            <person name="Yang T.-J."/>
            <person name="Lee Y.-H."/>
            <person name="Bennetzen J.L."/>
            <person name="Choi D."/>
        </authorList>
    </citation>
    <scope>NUCLEOTIDE SEQUENCE [LARGE SCALE GENOMIC DNA]</scope>
    <source>
        <strain evidence="3">cv. PBC81</strain>
    </source>
</reference>
<dbReference type="EMBL" id="MLFT02000012">
    <property type="protein sequence ID" value="PHT32508.1"/>
    <property type="molecule type" value="Genomic_DNA"/>
</dbReference>
<proteinExistence type="predicted"/>
<accession>A0A2G2VHT3</accession>
<feature type="compositionally biased region" description="Basic and acidic residues" evidence="1">
    <location>
        <begin position="1"/>
        <end position="17"/>
    </location>
</feature>
<protein>
    <recommendedName>
        <fullName evidence="4">BRI1 kinase inhibitor 1</fullName>
    </recommendedName>
</protein>
<dbReference type="AlphaFoldDB" id="A0A2G2VHT3"/>
<feature type="region of interest" description="Disordered" evidence="1">
    <location>
        <begin position="1"/>
        <end position="39"/>
    </location>
</feature>
<feature type="compositionally biased region" description="Low complexity" evidence="1">
    <location>
        <begin position="22"/>
        <end position="36"/>
    </location>
</feature>
<evidence type="ECO:0000313" key="3">
    <source>
        <dbReference type="Proteomes" id="UP000224567"/>
    </source>
</evidence>
<dbReference type="PANTHER" id="PTHR33312">
    <property type="entry name" value="MEMBRANE-ASSOCIATED KINASE REGULATOR 4-RELATED"/>
    <property type="match status" value="1"/>
</dbReference>
<organism evidence="2 3">
    <name type="scientific">Capsicum baccatum</name>
    <name type="common">Peruvian pepper</name>
    <dbReference type="NCBI Taxonomy" id="33114"/>
    <lineage>
        <taxon>Eukaryota</taxon>
        <taxon>Viridiplantae</taxon>
        <taxon>Streptophyta</taxon>
        <taxon>Embryophyta</taxon>
        <taxon>Tracheophyta</taxon>
        <taxon>Spermatophyta</taxon>
        <taxon>Magnoliopsida</taxon>
        <taxon>eudicotyledons</taxon>
        <taxon>Gunneridae</taxon>
        <taxon>Pentapetalae</taxon>
        <taxon>asterids</taxon>
        <taxon>lamiids</taxon>
        <taxon>Solanales</taxon>
        <taxon>Solanaceae</taxon>
        <taxon>Solanoideae</taxon>
        <taxon>Capsiceae</taxon>
        <taxon>Capsicum</taxon>
    </lineage>
</organism>
<evidence type="ECO:0008006" key="4">
    <source>
        <dbReference type="Google" id="ProtNLM"/>
    </source>
</evidence>
<dbReference type="GO" id="GO:0005886">
    <property type="term" value="C:plasma membrane"/>
    <property type="evidence" value="ECO:0007669"/>
    <property type="project" value="InterPro"/>
</dbReference>
<dbReference type="GO" id="GO:0019210">
    <property type="term" value="F:kinase inhibitor activity"/>
    <property type="evidence" value="ECO:0007669"/>
    <property type="project" value="InterPro"/>
</dbReference>
<dbReference type="STRING" id="33114.A0A2G2VHT3"/>
<dbReference type="OrthoDB" id="1709800at2759"/>
<dbReference type="PANTHER" id="PTHR33312:SF19">
    <property type="entry name" value="BRI1 KINASE INHIBITOR 1"/>
    <property type="match status" value="1"/>
</dbReference>
<gene>
    <name evidence="2" type="ORF">CQW23_28845</name>
</gene>
<comment type="caution">
    <text evidence="2">The sequence shown here is derived from an EMBL/GenBank/DDBJ whole genome shotgun (WGS) entry which is preliminary data.</text>
</comment>
<evidence type="ECO:0000256" key="1">
    <source>
        <dbReference type="SAM" id="MobiDB-lite"/>
    </source>
</evidence>
<evidence type="ECO:0000313" key="2">
    <source>
        <dbReference type="EMBL" id="PHT32508.1"/>
    </source>
</evidence>
<feature type="region of interest" description="Disordered" evidence="1">
    <location>
        <begin position="374"/>
        <end position="393"/>
    </location>
</feature>
<dbReference type="InterPro" id="IPR039620">
    <property type="entry name" value="BKI1/MAKR1/3/4"/>
</dbReference>
<keyword evidence="3" id="KW-1185">Reference proteome</keyword>
<reference evidence="2 3" key="1">
    <citation type="journal article" date="2017" name="Genome Biol.">
        <title>New reference genome sequences of hot pepper reveal the massive evolution of plant disease-resistance genes by retroduplication.</title>
        <authorList>
            <person name="Kim S."/>
            <person name="Park J."/>
            <person name="Yeom S.I."/>
            <person name="Kim Y.M."/>
            <person name="Seo E."/>
            <person name="Kim K.T."/>
            <person name="Kim M.S."/>
            <person name="Lee J.M."/>
            <person name="Cheong K."/>
            <person name="Shin H.S."/>
            <person name="Kim S.B."/>
            <person name="Han K."/>
            <person name="Lee J."/>
            <person name="Park M."/>
            <person name="Lee H.A."/>
            <person name="Lee H.Y."/>
            <person name="Lee Y."/>
            <person name="Oh S."/>
            <person name="Lee J.H."/>
            <person name="Choi E."/>
            <person name="Choi E."/>
            <person name="Lee S.E."/>
            <person name="Jeon J."/>
            <person name="Kim H."/>
            <person name="Choi G."/>
            <person name="Song H."/>
            <person name="Lee J."/>
            <person name="Lee S.C."/>
            <person name="Kwon J.K."/>
            <person name="Lee H.Y."/>
            <person name="Koo N."/>
            <person name="Hong Y."/>
            <person name="Kim R.W."/>
            <person name="Kang W.H."/>
            <person name="Huh J.H."/>
            <person name="Kang B.C."/>
            <person name="Yang T.J."/>
            <person name="Lee Y.H."/>
            <person name="Bennetzen J.L."/>
            <person name="Choi D."/>
        </authorList>
    </citation>
    <scope>NUCLEOTIDE SEQUENCE [LARGE SCALE GENOMIC DNA]</scope>
    <source>
        <strain evidence="3">cv. PBC81</strain>
    </source>
</reference>
<sequence>MRDHKGEKQRTNQESYDHQNCSSSSTPPSSNSSSPSHEFSFTISFQQTKQIPLPSSSSTTTTTSSSFAIDLSPADDIFFHGHLLPLHLLSHLPISSPRSSTNSLDSYTLPKKDHFFHQDQNFQDFKNQRVLLDDHDTCCDPILHQTPHIARTLMHRTAHDTCCDVKGKPKAKSFSLFGIPKWRKGYEVNDQKDSNKERSHSQQYSNKMTQLVKRYIRMVRPFLSFRNKKNMQFHRESYSFSGNLLSSRGIKGQYSSAPASMRTSPTNSGLLVATPTRGGAKGQPAALKLPLYTGSREGPNHKDLLYATEGGANYNNCTNSSSYSSSDSTMEELQAAIQAAIAHLYKATGEQHELKKVDVTVEATAEEHNITIDNSSIASKEEEKGKLFGSGEW</sequence>
<dbReference type="Proteomes" id="UP000224567">
    <property type="component" value="Unassembled WGS sequence"/>
</dbReference>
<name>A0A2G2VHT3_CAPBA</name>